<reference evidence="15" key="2">
    <citation type="submission" date="2025-09" db="UniProtKB">
        <authorList>
            <consortium name="Ensembl"/>
        </authorList>
    </citation>
    <scope>IDENTIFICATION</scope>
</reference>
<evidence type="ECO:0000256" key="9">
    <source>
        <dbReference type="ARBA" id="ARBA00023170"/>
    </source>
</evidence>
<feature type="transmembrane region" description="Helical" evidence="12">
    <location>
        <begin position="680"/>
        <end position="701"/>
    </location>
</feature>
<keyword evidence="8 12" id="KW-0472">Membrane</keyword>
<evidence type="ECO:0000256" key="6">
    <source>
        <dbReference type="ARBA" id="ARBA00022989"/>
    </source>
</evidence>
<proteinExistence type="inferred from homology"/>
<evidence type="ECO:0000256" key="7">
    <source>
        <dbReference type="ARBA" id="ARBA00023040"/>
    </source>
</evidence>
<accession>A0A8C4N2M1</accession>
<dbReference type="Gene3D" id="2.10.50.30">
    <property type="entry name" value="GPCR, family 3, nine cysteines domain"/>
    <property type="match status" value="1"/>
</dbReference>
<dbReference type="FunFam" id="3.40.50.2300:FF:000016">
    <property type="entry name" value="Taste 1 receptor member 2"/>
    <property type="match status" value="1"/>
</dbReference>
<dbReference type="PRINTS" id="PR00248">
    <property type="entry name" value="GPCRMGR"/>
</dbReference>
<dbReference type="GO" id="GO:0005886">
    <property type="term" value="C:plasma membrane"/>
    <property type="evidence" value="ECO:0007669"/>
    <property type="project" value="UniProtKB-SubCell"/>
</dbReference>
<comment type="similarity">
    <text evidence="2">Belongs to the G-protein coupled receptor 3 family.</text>
</comment>
<dbReference type="GO" id="GO:0055074">
    <property type="term" value="P:calcium ion homeostasis"/>
    <property type="evidence" value="ECO:0007669"/>
    <property type="project" value="Ensembl"/>
</dbReference>
<keyword evidence="9" id="KW-0675">Receptor</keyword>
<sequence length="927" mass="102914">MAQRLFHASVGLKLHWQVVMLIAVCTAPSRAMHQPHLKHPIHVCQPGDIHLGGLFPVHFGIESETSGFLSHPLTAECIGFNFRGTRWLMAMMFAVEQINNNWALLPNVTLGYKLSDTCNTICKALEATLAIIIGNFRENHLWGSPTCGGFNTLGVVGATGSSASMAVANLLSLFNVPQVSYASSSRLLSNRQQYQTFLRTVPSDDQQSAALADIVHHFGWTWIGVVSSDDEYGRPGIESFRNHAEANGVCVEFANAISRYDSPEDVQTVANIISNSTTNVIVAFASGTDLEHLMLEIVRRGLANRTWIASDGWSTSSLVARPGSFNILGGTLGLALPEGHIPGFRDYLLRTHPNRWPENHFIKQLWEFTFNCTWRDDKQNGMQIADKEGPTLSTSKENGHEVPGWPFCTGKENLSAVETPFLKYEALRVTYSVYQAVYTIAYALHSTMSQCHHQETCDTPQRPKLRGNFYGNDGISMSFNAMGRPHHLYSIINWQADGENIHFQVVGQYNGRAFPGNRLQLNHSKIVWNGGHSEVPYSHCSSPCPPGTRKGLLKGVPYCCFKCQPCTDGKFSNETDASNCEPCHDDFWPSSNRTTCLPKNIEFLSWKETIGVLLTLSSVLGASLTIFFAFIFLKYRQTPIVKASNRDLCILILFALFCCFLSALLFIGRPSPANCKLRQPAFVISFTVCVSCMLVKTHHVLWAFNERMPGRKHSANKRRRQVFLVIPYTAVQVGICAMWLILSPPFLDPQSSKGTICLICNEGSPIGLVSVLGYLFLLACFCFLMAFRARKLPENFNEAKLITFSMLVFFIVWLSFVPTYISARGKLIAAVEAMAILASAYGVLGCAFVHRCYIILFRSELNTVEEVRCCTAAHTFKRAARANLRQAKVSQKRQLYGSSASEHSTASKPNASDQLYSVSGDGFTTLT</sequence>
<evidence type="ECO:0000313" key="15">
    <source>
        <dbReference type="Ensembl" id="ENSEBUP00000000335.1"/>
    </source>
</evidence>
<comment type="subcellular location">
    <subcellularLocation>
        <location evidence="1">Cell membrane</location>
        <topology evidence="1">Multi-pass membrane protein</topology>
    </subcellularLocation>
</comment>
<evidence type="ECO:0000256" key="10">
    <source>
        <dbReference type="ARBA" id="ARBA00023180"/>
    </source>
</evidence>
<dbReference type="InterPro" id="IPR017979">
    <property type="entry name" value="GPCR_3_CS"/>
</dbReference>
<feature type="transmembrane region" description="Helical" evidence="12">
    <location>
        <begin position="722"/>
        <end position="742"/>
    </location>
</feature>
<keyword evidence="3" id="KW-1003">Cell membrane</keyword>
<dbReference type="InterPro" id="IPR011500">
    <property type="entry name" value="GPCR_3_9-Cys_dom"/>
</dbReference>
<organism evidence="15 16">
    <name type="scientific">Eptatretus burgeri</name>
    <name type="common">Inshore hagfish</name>
    <dbReference type="NCBI Taxonomy" id="7764"/>
    <lineage>
        <taxon>Eukaryota</taxon>
        <taxon>Metazoa</taxon>
        <taxon>Chordata</taxon>
        <taxon>Craniata</taxon>
        <taxon>Vertebrata</taxon>
        <taxon>Cyclostomata</taxon>
        <taxon>Myxini</taxon>
        <taxon>Myxiniformes</taxon>
        <taxon>Myxinidae</taxon>
        <taxon>Eptatretinae</taxon>
        <taxon>Eptatretus</taxon>
    </lineage>
</organism>
<dbReference type="FunFam" id="2.10.50.30:FF:000002">
    <property type="entry name" value="Vomeronasal 2 receptor, h1"/>
    <property type="match status" value="1"/>
</dbReference>
<dbReference type="Ensembl" id="ENSEBUT00000000629.1">
    <property type="protein sequence ID" value="ENSEBUP00000000335.1"/>
    <property type="gene ID" value="ENSEBUG00000000474.1"/>
</dbReference>
<evidence type="ECO:0000256" key="5">
    <source>
        <dbReference type="ARBA" id="ARBA00022729"/>
    </source>
</evidence>
<dbReference type="Pfam" id="PF00003">
    <property type="entry name" value="7tm_3"/>
    <property type="match status" value="1"/>
</dbReference>
<dbReference type="InterPro" id="IPR028082">
    <property type="entry name" value="Peripla_BP_I"/>
</dbReference>
<evidence type="ECO:0000256" key="3">
    <source>
        <dbReference type="ARBA" id="ARBA00022475"/>
    </source>
</evidence>
<name>A0A8C4N2M1_EPTBU</name>
<dbReference type="OMA" id="KCPDDSW"/>
<evidence type="ECO:0000313" key="16">
    <source>
        <dbReference type="Proteomes" id="UP000694388"/>
    </source>
</evidence>
<dbReference type="PROSITE" id="PS00980">
    <property type="entry name" value="G_PROTEIN_RECEP_F3_2"/>
    <property type="match status" value="1"/>
</dbReference>
<feature type="domain" description="G-protein coupled receptors family 3 profile" evidence="14">
    <location>
        <begin position="610"/>
        <end position="871"/>
    </location>
</feature>
<evidence type="ECO:0000256" key="11">
    <source>
        <dbReference type="ARBA" id="ARBA00023224"/>
    </source>
</evidence>
<dbReference type="InterPro" id="IPR000068">
    <property type="entry name" value="GPCR_3_Ca_sens_rcpt-rel"/>
</dbReference>
<dbReference type="GO" id="GO:0001501">
    <property type="term" value="P:skeletal system development"/>
    <property type="evidence" value="ECO:0007669"/>
    <property type="project" value="Ensembl"/>
</dbReference>
<evidence type="ECO:0000256" key="12">
    <source>
        <dbReference type="SAM" id="Phobius"/>
    </source>
</evidence>
<dbReference type="GO" id="GO:0004930">
    <property type="term" value="F:G protein-coupled receptor activity"/>
    <property type="evidence" value="ECO:0007669"/>
    <property type="project" value="UniProtKB-KW"/>
</dbReference>
<keyword evidence="5 13" id="KW-0732">Signal</keyword>
<keyword evidence="7" id="KW-0297">G-protein coupled receptor</keyword>
<dbReference type="InterPro" id="IPR001828">
    <property type="entry name" value="ANF_lig-bd_rcpt"/>
</dbReference>
<feature type="transmembrane region" description="Helical" evidence="12">
    <location>
        <begin position="610"/>
        <end position="635"/>
    </location>
</feature>
<dbReference type="PANTHER" id="PTHR24061:SF422">
    <property type="entry name" value="G-PROTEIN COUPLED RECEPTORS FAMILY 3 PROFILE DOMAIN-CONTAINING PROTEIN"/>
    <property type="match status" value="1"/>
</dbReference>
<keyword evidence="16" id="KW-1185">Reference proteome</keyword>
<evidence type="ECO:0000256" key="2">
    <source>
        <dbReference type="ARBA" id="ARBA00007242"/>
    </source>
</evidence>
<keyword evidence="11" id="KW-0807">Transducer</keyword>
<dbReference type="PANTHER" id="PTHR24061">
    <property type="entry name" value="CALCIUM-SENSING RECEPTOR-RELATED"/>
    <property type="match status" value="1"/>
</dbReference>
<dbReference type="InterPro" id="IPR000337">
    <property type="entry name" value="GPCR_3"/>
</dbReference>
<dbReference type="Pfam" id="PF07562">
    <property type="entry name" value="NCD3G"/>
    <property type="match status" value="1"/>
</dbReference>
<evidence type="ECO:0000259" key="14">
    <source>
        <dbReference type="PROSITE" id="PS50259"/>
    </source>
</evidence>
<evidence type="ECO:0000256" key="1">
    <source>
        <dbReference type="ARBA" id="ARBA00004651"/>
    </source>
</evidence>
<evidence type="ECO:0000256" key="4">
    <source>
        <dbReference type="ARBA" id="ARBA00022692"/>
    </source>
</evidence>
<dbReference type="PROSITE" id="PS50259">
    <property type="entry name" value="G_PROTEIN_RECEP_F3_4"/>
    <property type="match status" value="1"/>
</dbReference>
<dbReference type="InterPro" id="IPR038550">
    <property type="entry name" value="GPCR_3_9-Cys_sf"/>
</dbReference>
<dbReference type="SUPFAM" id="SSF53822">
    <property type="entry name" value="Periplasmic binding protein-like I"/>
    <property type="match status" value="1"/>
</dbReference>
<dbReference type="Pfam" id="PF01094">
    <property type="entry name" value="ANF_receptor"/>
    <property type="match status" value="1"/>
</dbReference>
<evidence type="ECO:0000256" key="8">
    <source>
        <dbReference type="ARBA" id="ARBA00023136"/>
    </source>
</evidence>
<feature type="transmembrane region" description="Helical" evidence="12">
    <location>
        <begin position="827"/>
        <end position="849"/>
    </location>
</feature>
<feature type="chain" id="PRO_5034184390" evidence="13">
    <location>
        <begin position="32"/>
        <end position="927"/>
    </location>
</feature>
<keyword evidence="6 12" id="KW-1133">Transmembrane helix</keyword>
<dbReference type="Gene3D" id="3.40.50.2300">
    <property type="match status" value="2"/>
</dbReference>
<dbReference type="GeneTree" id="ENSGT00940000157596"/>
<keyword evidence="10" id="KW-0325">Glycoprotein</keyword>
<feature type="transmembrane region" description="Helical" evidence="12">
    <location>
        <begin position="771"/>
        <end position="789"/>
    </location>
</feature>
<feature type="transmembrane region" description="Helical" evidence="12">
    <location>
        <begin position="801"/>
        <end position="821"/>
    </location>
</feature>
<evidence type="ECO:0000256" key="13">
    <source>
        <dbReference type="SAM" id="SignalP"/>
    </source>
</evidence>
<reference evidence="15" key="1">
    <citation type="submission" date="2025-08" db="UniProtKB">
        <authorList>
            <consortium name="Ensembl"/>
        </authorList>
    </citation>
    <scope>IDENTIFICATION</scope>
</reference>
<dbReference type="AlphaFoldDB" id="A0A8C4N2M1"/>
<dbReference type="PRINTS" id="PR00592">
    <property type="entry name" value="CASENSINGR"/>
</dbReference>
<feature type="transmembrane region" description="Helical" evidence="12">
    <location>
        <begin position="647"/>
        <end position="668"/>
    </location>
</feature>
<keyword evidence="4 12" id="KW-0812">Transmembrane</keyword>
<feature type="signal peptide" evidence="13">
    <location>
        <begin position="1"/>
        <end position="31"/>
    </location>
</feature>
<dbReference type="Proteomes" id="UP000694388">
    <property type="component" value="Unplaced"/>
</dbReference>
<dbReference type="PROSITE" id="PS00981">
    <property type="entry name" value="G_PROTEIN_RECEP_F3_3"/>
    <property type="match status" value="1"/>
</dbReference>
<dbReference type="InterPro" id="IPR017978">
    <property type="entry name" value="GPCR_3_C"/>
</dbReference>
<protein>
    <submittedName>
        <fullName evidence="15">Calcium-sensing receptor</fullName>
    </submittedName>
</protein>